<sequence>MLQGIVPSKSQHECTIFNTVQTIAVGSFSQLAPPAYSLNRNSSFFFFYDGQAITSPHSVVVGHQLLEKCKILMNWAKNRPVIILSQLIERTPMIFEEDQRSLTLLFLPCCVASFVGMTHAVKRCLISPESSLPAVSRLIPVVLFFCIIFSLVWLIHACCILRGLVFCLTCRPGWMHKQHFLANENKASSCLIVNSANREIRWLCTCKHHHHHATDLC</sequence>
<keyword evidence="1" id="KW-0812">Transmembrane</keyword>
<evidence type="ECO:0000256" key="1">
    <source>
        <dbReference type="SAM" id="Phobius"/>
    </source>
</evidence>
<keyword evidence="1" id="KW-1133">Transmembrane helix</keyword>
<evidence type="ECO:0000313" key="2">
    <source>
        <dbReference type="EMBL" id="KRZ77071.1"/>
    </source>
</evidence>
<keyword evidence="1" id="KW-0472">Membrane</keyword>
<dbReference type="Proteomes" id="UP000054843">
    <property type="component" value="Unassembled WGS sequence"/>
</dbReference>
<protein>
    <submittedName>
        <fullName evidence="2">Uncharacterized protein</fullName>
    </submittedName>
</protein>
<dbReference type="EMBL" id="JYDO01000022">
    <property type="protein sequence ID" value="KRZ77071.1"/>
    <property type="molecule type" value="Genomic_DNA"/>
</dbReference>
<accession>A0A0V1MZJ5</accession>
<dbReference type="OrthoDB" id="10374449at2759"/>
<dbReference type="AlphaFoldDB" id="A0A0V1MZJ5"/>
<gene>
    <name evidence="2" type="ORF">T10_6140</name>
</gene>
<proteinExistence type="predicted"/>
<keyword evidence="3" id="KW-1185">Reference proteome</keyword>
<feature type="transmembrane region" description="Helical" evidence="1">
    <location>
        <begin position="141"/>
        <end position="168"/>
    </location>
</feature>
<evidence type="ECO:0000313" key="3">
    <source>
        <dbReference type="Proteomes" id="UP000054843"/>
    </source>
</evidence>
<name>A0A0V1MZJ5_9BILA</name>
<comment type="caution">
    <text evidence="2">The sequence shown here is derived from an EMBL/GenBank/DDBJ whole genome shotgun (WGS) entry which is preliminary data.</text>
</comment>
<reference evidence="2 3" key="1">
    <citation type="submission" date="2015-01" db="EMBL/GenBank/DDBJ databases">
        <title>Evolution of Trichinella species and genotypes.</title>
        <authorList>
            <person name="Korhonen P.K."/>
            <person name="Edoardo P."/>
            <person name="Giuseppe L.R."/>
            <person name="Gasser R.B."/>
        </authorList>
    </citation>
    <scope>NUCLEOTIDE SEQUENCE [LARGE SCALE GENOMIC DNA]</scope>
    <source>
        <strain evidence="2">ISS1980</strain>
    </source>
</reference>
<organism evidence="2 3">
    <name type="scientific">Trichinella papuae</name>
    <dbReference type="NCBI Taxonomy" id="268474"/>
    <lineage>
        <taxon>Eukaryota</taxon>
        <taxon>Metazoa</taxon>
        <taxon>Ecdysozoa</taxon>
        <taxon>Nematoda</taxon>
        <taxon>Enoplea</taxon>
        <taxon>Dorylaimia</taxon>
        <taxon>Trichinellida</taxon>
        <taxon>Trichinellidae</taxon>
        <taxon>Trichinella</taxon>
    </lineage>
</organism>